<dbReference type="InterPro" id="IPR013761">
    <property type="entry name" value="SAM/pointed_sf"/>
</dbReference>
<feature type="region of interest" description="Disordered" evidence="1">
    <location>
        <begin position="174"/>
        <end position="205"/>
    </location>
</feature>
<evidence type="ECO:0000313" key="3">
    <source>
        <dbReference type="EMBL" id="KAL0484297.1"/>
    </source>
</evidence>
<dbReference type="PANTHER" id="PTHR20843:SF0">
    <property type="entry name" value="PROTEIN AVEUGLE"/>
    <property type="match status" value="1"/>
</dbReference>
<name>A0AAW2Z6K9_9EUKA</name>
<evidence type="ECO:0000313" key="4">
    <source>
        <dbReference type="Proteomes" id="UP001431209"/>
    </source>
</evidence>
<comment type="caution">
    <text evidence="3">The sequence shown here is derived from an EMBL/GenBank/DDBJ whole genome shotgun (WGS) entry which is preliminary data.</text>
</comment>
<dbReference type="SUPFAM" id="SSF47769">
    <property type="entry name" value="SAM/Pointed domain"/>
    <property type="match status" value="1"/>
</dbReference>
<dbReference type="Gene3D" id="1.10.150.50">
    <property type="entry name" value="Transcription Factor, Ets-1"/>
    <property type="match status" value="1"/>
</dbReference>
<dbReference type="PROSITE" id="PS50105">
    <property type="entry name" value="SAM_DOMAIN"/>
    <property type="match status" value="1"/>
</dbReference>
<dbReference type="Proteomes" id="UP001431209">
    <property type="component" value="Unassembled WGS sequence"/>
</dbReference>
<feature type="domain" description="SAM" evidence="2">
    <location>
        <begin position="21"/>
        <end position="66"/>
    </location>
</feature>
<gene>
    <name evidence="3" type="ORF">AKO1_004810</name>
</gene>
<feature type="region of interest" description="Disordered" evidence="1">
    <location>
        <begin position="84"/>
        <end position="106"/>
    </location>
</feature>
<evidence type="ECO:0000259" key="2">
    <source>
        <dbReference type="PROSITE" id="PS50105"/>
    </source>
</evidence>
<keyword evidence="4" id="KW-1185">Reference proteome</keyword>
<organism evidence="3 4">
    <name type="scientific">Acrasis kona</name>
    <dbReference type="NCBI Taxonomy" id="1008807"/>
    <lineage>
        <taxon>Eukaryota</taxon>
        <taxon>Discoba</taxon>
        <taxon>Heterolobosea</taxon>
        <taxon>Tetramitia</taxon>
        <taxon>Eutetramitia</taxon>
        <taxon>Acrasidae</taxon>
        <taxon>Acrasis</taxon>
    </lineage>
</organism>
<dbReference type="GO" id="GO:0007169">
    <property type="term" value="P:cell surface receptor protein tyrosine kinase signaling pathway"/>
    <property type="evidence" value="ECO:0007669"/>
    <property type="project" value="TreeGrafter"/>
</dbReference>
<sequence>MGASLSNDAEIEICQKEVIKWTKDDVSAWLVDNDFGIYKTQFYENDIDGEALLNLDDDKLTKLGVNVGNSIKILSRVKVITEDATEQKETTTPNKRQTPPVSTNPPVLTQKEEERLIALCLKKLEKLKGLQKLDVDQRKDKARSLVIKKALLESYLNSSYVATRKTMLNLLESSDSHNHSSGVISMAQSGSGPVENQSEDDEDKEQIRQVLEKIDSLEGTTAASQLNQNKSQQQKLTEHNKSMYDIDHAPVTTKNTQITDEEFLKIKLVIVEIHNSSSQRTFRRVLSLWTFPLCTHRGSVVILEWNDSCLVVPRKCYSGAAVLAADVNQFFKGPQVPEALDKISEVICEWNAHYQYSQKTYNCQLFVDKICEALDIKLKFTGALESFLQQLRRTGQCEMSYAIPEKLQADFQSPTNSLQFQTHQELDQFVNSVIEKHPTYFDMGEHKDDFTLLKSYDRAFWLRHFKNRKQEEYKPHKCPFNNPTASGSIIDNFFTYGKNKKKNKM</sequence>
<feature type="compositionally biased region" description="Polar residues" evidence="1">
    <location>
        <begin position="179"/>
        <end position="196"/>
    </location>
</feature>
<feature type="compositionally biased region" description="Polar residues" evidence="1">
    <location>
        <begin position="90"/>
        <end position="106"/>
    </location>
</feature>
<evidence type="ECO:0000256" key="1">
    <source>
        <dbReference type="SAM" id="MobiDB-lite"/>
    </source>
</evidence>
<accession>A0AAW2Z6K9</accession>
<reference evidence="3 4" key="1">
    <citation type="submission" date="2024-03" db="EMBL/GenBank/DDBJ databases">
        <title>The Acrasis kona genome and developmental transcriptomes reveal deep origins of eukaryotic multicellular pathways.</title>
        <authorList>
            <person name="Sheikh S."/>
            <person name="Fu C.-J."/>
            <person name="Brown M.W."/>
            <person name="Baldauf S.L."/>
        </authorList>
    </citation>
    <scope>NUCLEOTIDE SEQUENCE [LARGE SCALE GENOMIC DNA]</scope>
    <source>
        <strain evidence="3 4">ATCC MYA-3509</strain>
    </source>
</reference>
<dbReference type="GO" id="GO:0009898">
    <property type="term" value="C:cytoplasmic side of plasma membrane"/>
    <property type="evidence" value="ECO:0007669"/>
    <property type="project" value="TreeGrafter"/>
</dbReference>
<dbReference type="PANTHER" id="PTHR20843">
    <property type="entry name" value="STERILE ALPHA MOTIF DOMAIN CONTAINING PROTEIN 10"/>
    <property type="match status" value="1"/>
</dbReference>
<dbReference type="AlphaFoldDB" id="A0AAW2Z6K9"/>
<dbReference type="EMBL" id="JAOPGA020001032">
    <property type="protein sequence ID" value="KAL0484297.1"/>
    <property type="molecule type" value="Genomic_DNA"/>
</dbReference>
<dbReference type="InterPro" id="IPR001660">
    <property type="entry name" value="SAM"/>
</dbReference>
<dbReference type="InterPro" id="IPR052268">
    <property type="entry name" value="SAM_domain-containing_protein"/>
</dbReference>
<proteinExistence type="predicted"/>
<protein>
    <submittedName>
        <fullName evidence="3">Alpha motif domain-containing protein Samd12</fullName>
    </submittedName>
</protein>
<dbReference type="Pfam" id="PF00536">
    <property type="entry name" value="SAM_1"/>
    <property type="match status" value="1"/>
</dbReference>
<dbReference type="SMART" id="SM00454">
    <property type="entry name" value="SAM"/>
    <property type="match status" value="1"/>
</dbReference>